<proteinExistence type="predicted"/>
<evidence type="ECO:0000313" key="3">
    <source>
        <dbReference type="Proteomes" id="UP000002484"/>
    </source>
</evidence>
<gene>
    <name evidence="2" type="ordered locus">FraEuI1c_2083</name>
</gene>
<name>E3IWF0_PSEI1</name>
<keyword evidence="3" id="KW-1185">Reference proteome</keyword>
<dbReference type="Proteomes" id="UP000002484">
    <property type="component" value="Chromosome"/>
</dbReference>
<feature type="region of interest" description="Disordered" evidence="1">
    <location>
        <begin position="117"/>
        <end position="141"/>
    </location>
</feature>
<evidence type="ECO:0000313" key="2">
    <source>
        <dbReference type="EMBL" id="ADP80133.1"/>
    </source>
</evidence>
<organism evidence="2 3">
    <name type="scientific">Pseudofrankia inefficax (strain DSM 45817 / CECT 9037 / DDB 130130 / EuI1c)</name>
    <name type="common">Frankia inefficax</name>
    <dbReference type="NCBI Taxonomy" id="298654"/>
    <lineage>
        <taxon>Bacteria</taxon>
        <taxon>Bacillati</taxon>
        <taxon>Actinomycetota</taxon>
        <taxon>Actinomycetes</taxon>
        <taxon>Frankiales</taxon>
        <taxon>Frankiaceae</taxon>
        <taxon>Pseudofrankia</taxon>
    </lineage>
</organism>
<dbReference type="InterPro" id="IPR049747">
    <property type="entry name" value="SCO2522-like"/>
</dbReference>
<dbReference type="AlphaFoldDB" id="E3IWF0"/>
<reference evidence="2 3" key="1">
    <citation type="submission" date="2010-10" db="EMBL/GenBank/DDBJ databases">
        <title>Complete sequence of Frankia sp. EuI1c.</title>
        <authorList>
            <consortium name="US DOE Joint Genome Institute"/>
            <person name="Lucas S."/>
            <person name="Copeland A."/>
            <person name="Lapidus A."/>
            <person name="Cheng J.-F."/>
            <person name="Bruce D."/>
            <person name="Goodwin L."/>
            <person name="Pitluck S."/>
            <person name="Chertkov O."/>
            <person name="Detter J.C."/>
            <person name="Han C."/>
            <person name="Tapia R."/>
            <person name="Land M."/>
            <person name="Hauser L."/>
            <person name="Jeffries C."/>
            <person name="Kyrpides N."/>
            <person name="Ivanova N."/>
            <person name="Mikhailova N."/>
            <person name="Beauchemin N."/>
            <person name="Sen A."/>
            <person name="Sur S.A."/>
            <person name="Gtari M."/>
            <person name="Wall L."/>
            <person name="Tisa L."/>
            <person name="Woyke T."/>
        </authorList>
    </citation>
    <scope>NUCLEOTIDE SEQUENCE [LARGE SCALE GENOMIC DNA]</scope>
    <source>
        <strain evidence="3">DSM 45817 / CECT 9037 / EuI1c</strain>
    </source>
</reference>
<dbReference type="HOGENOM" id="CLU_876924_0_0_11"/>
<dbReference type="EMBL" id="CP002299">
    <property type="protein sequence ID" value="ADP80133.1"/>
    <property type="molecule type" value="Genomic_DNA"/>
</dbReference>
<evidence type="ECO:0000256" key="1">
    <source>
        <dbReference type="SAM" id="MobiDB-lite"/>
    </source>
</evidence>
<dbReference type="KEGG" id="fri:FraEuI1c_2083"/>
<sequence>MAGGVDTVFRETSAEPRVEAVPLAHLSVELGHLYMEDLTAPDADLGAHFARIAPWVDPPRLAAVARVPQARLRVSTCLLIDDYFSAPGSPADVIGQLVTAAAGAGLRVDYVARESACATAPRPSRPGPASRPAAGGAGSYPADDDGEVSLAALVEAALVADPPFGATGVRPTPAQIGWLSNGERTPGADGARPAAAMAGETPWAPPRENAARRHSVFVDVELWDVPRDARVWSCPMLAGVWQLLRLGLLRVEGRGAVNPVRMDVEALPNRWAELPPVIQLADRVAPFCAYRAMSVLDSRFFPVEHAVRTILAQVATDPVVAEQALTRAGQEGTPLPRAVPDRLSYVFLGS</sequence>
<dbReference type="InParanoid" id="E3IWF0"/>
<dbReference type="eggNOG" id="ENOG502ZB65">
    <property type="taxonomic scope" value="Bacteria"/>
</dbReference>
<dbReference type="STRING" id="298654.FraEuI1c_2083"/>
<feature type="region of interest" description="Disordered" evidence="1">
    <location>
        <begin position="178"/>
        <end position="206"/>
    </location>
</feature>
<feature type="compositionally biased region" description="Low complexity" evidence="1">
    <location>
        <begin position="187"/>
        <end position="199"/>
    </location>
</feature>
<protein>
    <submittedName>
        <fullName evidence="2">Uncharacterized protein</fullName>
    </submittedName>
</protein>
<accession>E3IWF0</accession>
<dbReference type="NCBIfam" id="NF040566">
    <property type="entry name" value="SCO2522_fam"/>
    <property type="match status" value="1"/>
</dbReference>